<reference evidence="1" key="1">
    <citation type="submission" date="2018-02" db="EMBL/GenBank/DDBJ databases">
        <title>Rhizophora mucronata_Transcriptome.</title>
        <authorList>
            <person name="Meera S.P."/>
            <person name="Sreeshan A."/>
            <person name="Augustine A."/>
        </authorList>
    </citation>
    <scope>NUCLEOTIDE SEQUENCE</scope>
    <source>
        <tissue evidence="1">Leaf</tissue>
    </source>
</reference>
<name>A0A2P2NGV3_RHIMU</name>
<dbReference type="AlphaFoldDB" id="A0A2P2NGV3"/>
<organism evidence="1">
    <name type="scientific">Rhizophora mucronata</name>
    <name type="common">Asiatic mangrove</name>
    <dbReference type="NCBI Taxonomy" id="61149"/>
    <lineage>
        <taxon>Eukaryota</taxon>
        <taxon>Viridiplantae</taxon>
        <taxon>Streptophyta</taxon>
        <taxon>Embryophyta</taxon>
        <taxon>Tracheophyta</taxon>
        <taxon>Spermatophyta</taxon>
        <taxon>Magnoliopsida</taxon>
        <taxon>eudicotyledons</taxon>
        <taxon>Gunneridae</taxon>
        <taxon>Pentapetalae</taxon>
        <taxon>rosids</taxon>
        <taxon>fabids</taxon>
        <taxon>Malpighiales</taxon>
        <taxon>Rhizophoraceae</taxon>
        <taxon>Rhizophora</taxon>
    </lineage>
</organism>
<protein>
    <submittedName>
        <fullName evidence="1">Uncharacterized protein</fullName>
    </submittedName>
</protein>
<proteinExistence type="predicted"/>
<evidence type="ECO:0000313" key="1">
    <source>
        <dbReference type="EMBL" id="MBX41630.1"/>
    </source>
</evidence>
<accession>A0A2P2NGV3</accession>
<dbReference type="EMBL" id="GGEC01061146">
    <property type="protein sequence ID" value="MBX41630.1"/>
    <property type="molecule type" value="Transcribed_RNA"/>
</dbReference>
<sequence length="67" mass="7644">MQFILCVESGFSEPYIGFDLHSVFVLSNQFRLESLLLAWIVLRHKAYNCCLIGRVAVCVTWVAVFSC</sequence>